<sequence>MALKTLDLNLGGFKLLQDDSIQQLEDPAVSGWYIDSRTGQRVFYDSTAGKFFTLAGGVYIPLGYMNPAPKQVAVAPGDRLKITLSFKYTGPAITGITGYYSIGINGIFGFDERLTQRTSFNIPQVTSPPSAPNVSDSYTFTIPTGIGTNWDDIYVKIFGGSPSIGGEATTSFLFGYENALTIAGVDPSITEFKISDFAKV</sequence>
<evidence type="ECO:0000313" key="1">
    <source>
        <dbReference type="EMBL" id="KSV18405.1"/>
    </source>
</evidence>
<dbReference type="OrthoDB" id="165306at2"/>
<dbReference type="AlphaFoldDB" id="A0A0V8M3Q3"/>
<comment type="caution">
    <text evidence="1">The sequence shown here is derived from an EMBL/GenBank/DDBJ whole genome shotgun (WGS) entry which is preliminary data.</text>
</comment>
<proteinExistence type="predicted"/>
<dbReference type="RefSeq" id="WP_058292354.1">
    <property type="nucleotide sequence ID" value="NZ_JGYD01000011.1"/>
</dbReference>
<accession>A0A0V8M3Q3</accession>
<gene>
    <name evidence="1" type="ORF">DA01_03080</name>
</gene>
<protein>
    <submittedName>
        <fullName evidence="1">Uncharacterized protein</fullName>
    </submittedName>
</protein>
<dbReference type="Proteomes" id="UP000053577">
    <property type="component" value="Unassembled WGS sequence"/>
</dbReference>
<organism evidence="1 2">
    <name type="scientific">Dehalococcoides mccartyi</name>
    <dbReference type="NCBI Taxonomy" id="61435"/>
    <lineage>
        <taxon>Bacteria</taxon>
        <taxon>Bacillati</taxon>
        <taxon>Chloroflexota</taxon>
        <taxon>Dehalococcoidia</taxon>
        <taxon>Dehalococcoidales</taxon>
        <taxon>Dehalococcoidaceae</taxon>
        <taxon>Dehalococcoides</taxon>
    </lineage>
</organism>
<dbReference type="PATRIC" id="fig|61435.5.peg.618"/>
<reference evidence="1 2" key="1">
    <citation type="journal article" date="2015" name="Sci. Rep.">
        <title>A comparative genomics and reductive dehalogenase gene transcription study of two chloroethene-respiring bacteria, Dehalococcoides mccartyi strains MB and 11a.</title>
        <authorList>
            <person name="Low A."/>
            <person name="Shen Z."/>
            <person name="Cheng D."/>
            <person name="Rogers M.J."/>
            <person name="Lee P.K."/>
            <person name="He J."/>
        </authorList>
    </citation>
    <scope>NUCLEOTIDE SEQUENCE [LARGE SCALE GENOMIC DNA]</scope>
    <source>
        <strain evidence="1 2">MB</strain>
    </source>
</reference>
<dbReference type="EMBL" id="JGYD01000011">
    <property type="protein sequence ID" value="KSV18405.1"/>
    <property type="molecule type" value="Genomic_DNA"/>
</dbReference>
<name>A0A0V8M3Q3_9CHLR</name>
<evidence type="ECO:0000313" key="2">
    <source>
        <dbReference type="Proteomes" id="UP000053577"/>
    </source>
</evidence>